<gene>
    <name evidence="2" type="ORF">NYR97_07480</name>
</gene>
<evidence type="ECO:0000256" key="1">
    <source>
        <dbReference type="SAM" id="SignalP"/>
    </source>
</evidence>
<dbReference type="Proteomes" id="UP001302716">
    <property type="component" value="Chromosome"/>
</dbReference>
<evidence type="ECO:0000313" key="3">
    <source>
        <dbReference type="Proteomes" id="UP001302716"/>
    </source>
</evidence>
<dbReference type="AlphaFoldDB" id="A0AAU0BF11"/>
<name>A0AAU0BF11_9XANT</name>
<organism evidence="2 3">
    <name type="scientific">Xanthomonas hydrangeae</name>
    <dbReference type="NCBI Taxonomy" id="2775159"/>
    <lineage>
        <taxon>Bacteria</taxon>
        <taxon>Pseudomonadati</taxon>
        <taxon>Pseudomonadota</taxon>
        <taxon>Gammaproteobacteria</taxon>
        <taxon>Lysobacterales</taxon>
        <taxon>Lysobacteraceae</taxon>
        <taxon>Xanthomonas</taxon>
    </lineage>
</organism>
<dbReference type="EMBL" id="CP103836">
    <property type="protein sequence ID" value="WOB51205.1"/>
    <property type="molecule type" value="Genomic_DNA"/>
</dbReference>
<keyword evidence="3" id="KW-1185">Reference proteome</keyword>
<sequence length="227" mass="23609">MHGFWLAALLLVSAAADAAPGDDEATTCRNGLFTSSTAGFSIAKVAVPRLYLLNDSDGCPDKGDAACRRGTYVVKGDALVLAQRHGAYVCALYPSKGAGSAGWVAQASLQPLPSASTPTSQAWNGRWHNGDNQLQLTANGDGSVTVNGDAYWPSANPTPEQVPGGPHFGAVTARGTPEGNRVDVNEDDCNVRLQLLGDLLVVADNLQCGGANVSFGGVYRREPAARR</sequence>
<accession>A0AAU0BF11</accession>
<dbReference type="RefSeq" id="WP_055825755.1">
    <property type="nucleotide sequence ID" value="NZ_CP103836.1"/>
</dbReference>
<proteinExistence type="predicted"/>
<feature type="chain" id="PRO_5043995230" evidence="1">
    <location>
        <begin position="19"/>
        <end position="227"/>
    </location>
</feature>
<protein>
    <submittedName>
        <fullName evidence="2">Uncharacterized protein</fullName>
    </submittedName>
</protein>
<evidence type="ECO:0000313" key="2">
    <source>
        <dbReference type="EMBL" id="WOB51205.1"/>
    </source>
</evidence>
<keyword evidence="1" id="KW-0732">Signal</keyword>
<reference evidence="2 3" key="1">
    <citation type="submission" date="2022-08" db="EMBL/GenBank/DDBJ databases">
        <title>Whole genome sequencing-based tracing of a 2022 introduction and outbreak of Xanthomonas hortorum pv. pelargonii.</title>
        <authorList>
            <person name="Iruegas-Bocardo F."/>
            <person name="Weisberg A.K."/>
            <person name="Riutta E.R."/>
            <person name="Kilday K."/>
            <person name="Bonkowski J.C."/>
            <person name="Creswell T."/>
            <person name="Daughtrey M.L."/>
            <person name="Rane K."/>
            <person name="Grunwald N.J."/>
            <person name="Chang J.H."/>
            <person name="Putnam M.L."/>
        </authorList>
    </citation>
    <scope>NUCLEOTIDE SEQUENCE [LARGE SCALE GENOMIC DNA]</scope>
    <source>
        <strain evidence="2 3">22-323</strain>
    </source>
</reference>
<feature type="signal peptide" evidence="1">
    <location>
        <begin position="1"/>
        <end position="18"/>
    </location>
</feature>